<proteinExistence type="predicted"/>
<feature type="chain" id="PRO_5040372937" evidence="1">
    <location>
        <begin position="21"/>
        <end position="87"/>
    </location>
</feature>
<feature type="signal peptide" evidence="1">
    <location>
        <begin position="1"/>
        <end position="20"/>
    </location>
</feature>
<dbReference type="Proteomes" id="UP001152747">
    <property type="component" value="Unassembled WGS sequence"/>
</dbReference>
<reference evidence="2" key="1">
    <citation type="submission" date="2022-11" db="EMBL/GenBank/DDBJ databases">
        <authorList>
            <person name="Kikuchi T."/>
        </authorList>
    </citation>
    <scope>NUCLEOTIDE SEQUENCE</scope>
    <source>
        <strain evidence="2">PS1010</strain>
    </source>
</reference>
<accession>A0A9P1IVH4</accession>
<keyword evidence="1" id="KW-0732">Signal</keyword>
<organism evidence="2 3">
    <name type="scientific">Caenorhabditis angaria</name>
    <dbReference type="NCBI Taxonomy" id="860376"/>
    <lineage>
        <taxon>Eukaryota</taxon>
        <taxon>Metazoa</taxon>
        <taxon>Ecdysozoa</taxon>
        <taxon>Nematoda</taxon>
        <taxon>Chromadorea</taxon>
        <taxon>Rhabditida</taxon>
        <taxon>Rhabditina</taxon>
        <taxon>Rhabditomorpha</taxon>
        <taxon>Rhabditoidea</taxon>
        <taxon>Rhabditidae</taxon>
        <taxon>Peloderinae</taxon>
        <taxon>Caenorhabditis</taxon>
    </lineage>
</organism>
<dbReference type="EMBL" id="CANHGI010000005">
    <property type="protein sequence ID" value="CAI5452975.1"/>
    <property type="molecule type" value="Genomic_DNA"/>
</dbReference>
<sequence length="87" mass="10488">MTKIQFFFILFSSLIFIVFSRPPVQNEMRQTGESLEFIDYFEDFFPVLANSTKLHENWQFEKKKYLTLLGSTNTDGKKMRMMMKMLR</sequence>
<protein>
    <submittedName>
        <fullName evidence="2">Uncharacterized protein</fullName>
    </submittedName>
</protein>
<evidence type="ECO:0000313" key="2">
    <source>
        <dbReference type="EMBL" id="CAI5452975.1"/>
    </source>
</evidence>
<dbReference type="AlphaFoldDB" id="A0A9P1IVH4"/>
<evidence type="ECO:0000313" key="3">
    <source>
        <dbReference type="Proteomes" id="UP001152747"/>
    </source>
</evidence>
<comment type="caution">
    <text evidence="2">The sequence shown here is derived from an EMBL/GenBank/DDBJ whole genome shotgun (WGS) entry which is preliminary data.</text>
</comment>
<keyword evidence="3" id="KW-1185">Reference proteome</keyword>
<dbReference type="OrthoDB" id="5818274at2759"/>
<gene>
    <name evidence="2" type="ORF">CAMP_LOCUS15612</name>
</gene>
<evidence type="ECO:0000256" key="1">
    <source>
        <dbReference type="SAM" id="SignalP"/>
    </source>
</evidence>
<name>A0A9P1IVH4_9PELO</name>